<accession>A0A0G0BZL8</accession>
<dbReference type="AlphaFoldDB" id="A0A0G0BZL8"/>
<gene>
    <name evidence="7" type="ORF">UR23_C0017G0009</name>
</gene>
<dbReference type="InterPro" id="IPR000711">
    <property type="entry name" value="ATPase_OSCP/dsu"/>
</dbReference>
<evidence type="ECO:0000256" key="3">
    <source>
        <dbReference type="ARBA" id="ARBA00022781"/>
    </source>
</evidence>
<evidence type="ECO:0000313" key="8">
    <source>
        <dbReference type="Proteomes" id="UP000034349"/>
    </source>
</evidence>
<keyword evidence="2" id="KW-0813">Transport</keyword>
<protein>
    <submittedName>
        <fullName evidence="7">Uncharacterized protein</fullName>
    </submittedName>
</protein>
<comment type="subcellular location">
    <subcellularLocation>
        <location evidence="1">Membrane</location>
    </subcellularLocation>
</comment>
<evidence type="ECO:0000313" key="7">
    <source>
        <dbReference type="EMBL" id="KKP36502.1"/>
    </source>
</evidence>
<dbReference type="GO" id="GO:0016020">
    <property type="term" value="C:membrane"/>
    <property type="evidence" value="ECO:0007669"/>
    <property type="project" value="UniProtKB-SubCell"/>
</dbReference>
<keyword evidence="4" id="KW-0406">Ion transport</keyword>
<organism evidence="7 8">
    <name type="scientific">Candidatus Roizmanbacteria bacterium GW2011_GWA2_32_13</name>
    <dbReference type="NCBI Taxonomy" id="1618475"/>
    <lineage>
        <taxon>Bacteria</taxon>
        <taxon>Candidatus Roizmaniibacteriota</taxon>
    </lineage>
</organism>
<name>A0A0G0BZL8_9BACT</name>
<comment type="caution">
    <text evidence="7">The sequence shown here is derived from an EMBL/GenBank/DDBJ whole genome shotgun (WGS) entry which is preliminary data.</text>
</comment>
<proteinExistence type="predicted"/>
<evidence type="ECO:0000256" key="2">
    <source>
        <dbReference type="ARBA" id="ARBA00022448"/>
    </source>
</evidence>
<keyword evidence="6" id="KW-0066">ATP synthesis</keyword>
<keyword evidence="3" id="KW-0375">Hydrogen ion transport</keyword>
<evidence type="ECO:0000256" key="6">
    <source>
        <dbReference type="ARBA" id="ARBA00023310"/>
    </source>
</evidence>
<keyword evidence="5" id="KW-0472">Membrane</keyword>
<feature type="non-terminal residue" evidence="7">
    <location>
        <position position="90"/>
    </location>
</feature>
<evidence type="ECO:0000256" key="4">
    <source>
        <dbReference type="ARBA" id="ARBA00023065"/>
    </source>
</evidence>
<dbReference type="Proteomes" id="UP000034349">
    <property type="component" value="Unassembled WGS sequence"/>
</dbReference>
<evidence type="ECO:0000256" key="1">
    <source>
        <dbReference type="ARBA" id="ARBA00004370"/>
    </source>
</evidence>
<sequence>MKYKVKDYAEVLYCISQIKVESEREVAVKDFLNILKKHYIESWLPNIFQNFENIYNKDVGYSKVEIISAYKLDNNHLKEIKKLIYKNLNN</sequence>
<dbReference type="Pfam" id="PF00213">
    <property type="entry name" value="OSCP"/>
    <property type="match status" value="1"/>
</dbReference>
<reference evidence="7 8" key="1">
    <citation type="journal article" date="2015" name="Nature">
        <title>rRNA introns, odd ribosomes, and small enigmatic genomes across a large radiation of phyla.</title>
        <authorList>
            <person name="Brown C.T."/>
            <person name="Hug L.A."/>
            <person name="Thomas B.C."/>
            <person name="Sharon I."/>
            <person name="Castelle C.J."/>
            <person name="Singh A."/>
            <person name="Wilkins M.J."/>
            <person name="Williams K.H."/>
            <person name="Banfield J.F."/>
        </authorList>
    </citation>
    <scope>NUCLEOTIDE SEQUENCE [LARGE SCALE GENOMIC DNA]</scope>
</reference>
<dbReference type="GO" id="GO:0046933">
    <property type="term" value="F:proton-transporting ATP synthase activity, rotational mechanism"/>
    <property type="evidence" value="ECO:0007669"/>
    <property type="project" value="InterPro"/>
</dbReference>
<dbReference type="EMBL" id="LBOK01000017">
    <property type="protein sequence ID" value="KKP36502.1"/>
    <property type="molecule type" value="Genomic_DNA"/>
</dbReference>
<evidence type="ECO:0000256" key="5">
    <source>
        <dbReference type="ARBA" id="ARBA00023136"/>
    </source>
</evidence>